<accession>A0A087U4L0</accession>
<evidence type="ECO:0000313" key="3">
    <source>
        <dbReference type="Proteomes" id="UP000054359"/>
    </source>
</evidence>
<proteinExistence type="predicted"/>
<dbReference type="GO" id="GO:0004523">
    <property type="term" value="F:RNA-DNA hybrid ribonuclease activity"/>
    <property type="evidence" value="ECO:0007669"/>
    <property type="project" value="InterPro"/>
</dbReference>
<dbReference type="EMBL" id="KK118131">
    <property type="protein sequence ID" value="KFM72299.1"/>
    <property type="molecule type" value="Genomic_DNA"/>
</dbReference>
<protein>
    <recommendedName>
        <fullName evidence="1">RNase H type-1 domain-containing protein</fullName>
    </recommendedName>
</protein>
<dbReference type="InterPro" id="IPR002156">
    <property type="entry name" value="RNaseH_domain"/>
</dbReference>
<dbReference type="GO" id="GO:0003676">
    <property type="term" value="F:nucleic acid binding"/>
    <property type="evidence" value="ECO:0007669"/>
    <property type="project" value="InterPro"/>
</dbReference>
<dbReference type="Proteomes" id="UP000054359">
    <property type="component" value="Unassembled WGS sequence"/>
</dbReference>
<reference evidence="2 3" key="1">
    <citation type="submission" date="2013-11" db="EMBL/GenBank/DDBJ databases">
        <title>Genome sequencing of Stegodyphus mimosarum.</title>
        <authorList>
            <person name="Bechsgaard J."/>
        </authorList>
    </citation>
    <scope>NUCLEOTIDE SEQUENCE [LARGE SCALE GENOMIC DNA]</scope>
</reference>
<organism evidence="2 3">
    <name type="scientific">Stegodyphus mimosarum</name>
    <name type="common">African social velvet spider</name>
    <dbReference type="NCBI Taxonomy" id="407821"/>
    <lineage>
        <taxon>Eukaryota</taxon>
        <taxon>Metazoa</taxon>
        <taxon>Ecdysozoa</taxon>
        <taxon>Arthropoda</taxon>
        <taxon>Chelicerata</taxon>
        <taxon>Arachnida</taxon>
        <taxon>Araneae</taxon>
        <taxon>Araneomorphae</taxon>
        <taxon>Entelegynae</taxon>
        <taxon>Eresoidea</taxon>
        <taxon>Eresidae</taxon>
        <taxon>Stegodyphus</taxon>
    </lineage>
</organism>
<dbReference type="Pfam" id="PF00075">
    <property type="entry name" value="RNase_H"/>
    <property type="match status" value="1"/>
</dbReference>
<dbReference type="InterPro" id="IPR012337">
    <property type="entry name" value="RNaseH-like_sf"/>
</dbReference>
<dbReference type="OMA" id="EINSTWS"/>
<sequence length="176" mass="19502">MKLGNGNRICRRNPDYSSVFCTKLIAVEKALSFFVNEGVNSDIWILSNSLIHSIQHLSEWCKHGDSTAVNIVQHLGRLSAHNKIFFQWVPSHADVYSNEIADQLPSEGSLKSSTDGGSLSFLELASQVKLEINSTWSQAPMIDTIEKAVEKCFCNVKMVIESAISSVVMNIIMLSI</sequence>
<keyword evidence="3" id="KW-1185">Reference proteome</keyword>
<dbReference type="AlphaFoldDB" id="A0A087U4L0"/>
<dbReference type="SUPFAM" id="SSF53098">
    <property type="entry name" value="Ribonuclease H-like"/>
    <property type="match status" value="1"/>
</dbReference>
<gene>
    <name evidence="2" type="ORF">X975_15147</name>
</gene>
<dbReference type="OrthoDB" id="6429252at2759"/>
<evidence type="ECO:0000313" key="2">
    <source>
        <dbReference type="EMBL" id="KFM72299.1"/>
    </source>
</evidence>
<dbReference type="InterPro" id="IPR036397">
    <property type="entry name" value="RNaseH_sf"/>
</dbReference>
<dbReference type="Gene3D" id="3.30.420.10">
    <property type="entry name" value="Ribonuclease H-like superfamily/Ribonuclease H"/>
    <property type="match status" value="1"/>
</dbReference>
<feature type="domain" description="RNase H type-1" evidence="1">
    <location>
        <begin position="24"/>
        <end position="108"/>
    </location>
</feature>
<name>A0A087U4L0_STEMI</name>
<evidence type="ECO:0000259" key="1">
    <source>
        <dbReference type="Pfam" id="PF00075"/>
    </source>
</evidence>
<feature type="non-terminal residue" evidence="2">
    <location>
        <position position="176"/>
    </location>
</feature>